<evidence type="ECO:0000256" key="2">
    <source>
        <dbReference type="ARBA" id="ARBA00022714"/>
    </source>
</evidence>
<evidence type="ECO:0000256" key="1">
    <source>
        <dbReference type="ARBA" id="ARBA00001974"/>
    </source>
</evidence>
<keyword evidence="6" id="KW-1185">Reference proteome</keyword>
<protein>
    <submittedName>
        <fullName evidence="5">Ferredoxin-NADP reductase</fullName>
    </submittedName>
</protein>
<organism evidence="5 6">
    <name type="scientific">Microbacterium pygmaeum</name>
    <dbReference type="NCBI Taxonomy" id="370764"/>
    <lineage>
        <taxon>Bacteria</taxon>
        <taxon>Bacillati</taxon>
        <taxon>Actinomycetota</taxon>
        <taxon>Actinomycetes</taxon>
        <taxon>Micrococcales</taxon>
        <taxon>Microbacteriaceae</taxon>
        <taxon>Microbacterium</taxon>
    </lineage>
</organism>
<dbReference type="OrthoDB" id="5179582at2"/>
<dbReference type="InterPro" id="IPR039261">
    <property type="entry name" value="FNR_nucleotide-bd"/>
</dbReference>
<proteinExistence type="predicted"/>
<dbReference type="PANTHER" id="PTHR47354:SF5">
    <property type="entry name" value="PROTEIN RFBI"/>
    <property type="match status" value="1"/>
</dbReference>
<keyword evidence="2" id="KW-0001">2Fe-2S</keyword>
<dbReference type="InterPro" id="IPR008333">
    <property type="entry name" value="Cbr1-like_FAD-bd_dom"/>
</dbReference>
<evidence type="ECO:0000259" key="4">
    <source>
        <dbReference type="PROSITE" id="PS51384"/>
    </source>
</evidence>
<dbReference type="Gene3D" id="2.40.30.10">
    <property type="entry name" value="Translation factors"/>
    <property type="match status" value="1"/>
</dbReference>
<sequence length="246" mass="26080">MVDRAAWHVATVASVRPETATARRIELDVPTWPGNDAGAHLDVRLSAPDGYQATRSYSIASSGSGTRVILAVDELPDGEVSPFLVHDLRVGDQVELHGPLGAFFIWTPPVDSTPPRPVQLIAGGSGVVPLYAMAAAHGSAGDDTPFRLLYSVRTPDDVFFRSELTALAGGSALRLDYVYTRSAPPSWPVAPGRLSEAVLDEITVPAASHPLVFVCGPTPFVEAVSRWLIGAGHHPGDVRTERFGGS</sequence>
<dbReference type="STRING" id="370764.SAMN04489810_1849"/>
<feature type="domain" description="FAD-binding FR-type" evidence="4">
    <location>
        <begin position="5"/>
        <end position="106"/>
    </location>
</feature>
<keyword evidence="2" id="KW-0408">Iron</keyword>
<keyword evidence="3" id="KW-0411">Iron-sulfur</keyword>
<dbReference type="PROSITE" id="PS51384">
    <property type="entry name" value="FAD_FR"/>
    <property type="match status" value="1"/>
</dbReference>
<evidence type="ECO:0000313" key="5">
    <source>
        <dbReference type="EMBL" id="SDG99713.1"/>
    </source>
</evidence>
<reference evidence="5 6" key="1">
    <citation type="submission" date="2016-10" db="EMBL/GenBank/DDBJ databases">
        <authorList>
            <person name="de Groot N.N."/>
        </authorList>
    </citation>
    <scope>NUCLEOTIDE SEQUENCE [LARGE SCALE GENOMIC DNA]</scope>
    <source>
        <strain evidence="5 6">DSM 23142</strain>
    </source>
</reference>
<dbReference type="AlphaFoldDB" id="A0A1G7YT61"/>
<dbReference type="PRINTS" id="PR00406">
    <property type="entry name" value="CYTB5RDTASE"/>
</dbReference>
<evidence type="ECO:0000313" key="6">
    <source>
        <dbReference type="Proteomes" id="UP000199009"/>
    </source>
</evidence>
<dbReference type="PRINTS" id="PR00371">
    <property type="entry name" value="FPNCR"/>
</dbReference>
<dbReference type="InterPro" id="IPR017938">
    <property type="entry name" value="Riboflavin_synthase-like_b-brl"/>
</dbReference>
<dbReference type="EMBL" id="LT629692">
    <property type="protein sequence ID" value="SDG99713.1"/>
    <property type="molecule type" value="Genomic_DNA"/>
</dbReference>
<dbReference type="Proteomes" id="UP000199009">
    <property type="component" value="Chromosome I"/>
</dbReference>
<evidence type="ECO:0000256" key="3">
    <source>
        <dbReference type="ARBA" id="ARBA00023014"/>
    </source>
</evidence>
<dbReference type="Pfam" id="PF00175">
    <property type="entry name" value="NAD_binding_1"/>
    <property type="match status" value="1"/>
</dbReference>
<dbReference type="GO" id="GO:0016491">
    <property type="term" value="F:oxidoreductase activity"/>
    <property type="evidence" value="ECO:0007669"/>
    <property type="project" value="InterPro"/>
</dbReference>
<keyword evidence="2" id="KW-0479">Metal-binding</keyword>
<comment type="cofactor">
    <cofactor evidence="1">
        <name>FAD</name>
        <dbReference type="ChEBI" id="CHEBI:57692"/>
    </cofactor>
</comment>
<dbReference type="SUPFAM" id="SSF52343">
    <property type="entry name" value="Ferredoxin reductase-like, C-terminal NADP-linked domain"/>
    <property type="match status" value="1"/>
</dbReference>
<dbReference type="GO" id="GO:0051537">
    <property type="term" value="F:2 iron, 2 sulfur cluster binding"/>
    <property type="evidence" value="ECO:0007669"/>
    <property type="project" value="UniProtKB-KW"/>
</dbReference>
<dbReference type="InterPro" id="IPR001433">
    <property type="entry name" value="OxRdtase_FAD/NAD-bd"/>
</dbReference>
<dbReference type="InterPro" id="IPR017927">
    <property type="entry name" value="FAD-bd_FR_type"/>
</dbReference>
<dbReference type="PANTHER" id="PTHR47354">
    <property type="entry name" value="NADH OXIDOREDUCTASE HCR"/>
    <property type="match status" value="1"/>
</dbReference>
<name>A0A1G7YT61_9MICO</name>
<dbReference type="InterPro" id="IPR050415">
    <property type="entry name" value="MRET"/>
</dbReference>
<gene>
    <name evidence="5" type="ORF">SAMN04489810_1849</name>
</gene>
<accession>A0A1G7YT61</accession>
<dbReference type="InterPro" id="IPR001709">
    <property type="entry name" value="Flavoprot_Pyr_Nucl_cyt_Rdtase"/>
</dbReference>
<dbReference type="SUPFAM" id="SSF63380">
    <property type="entry name" value="Riboflavin synthase domain-like"/>
    <property type="match status" value="1"/>
</dbReference>
<dbReference type="Gene3D" id="3.40.50.80">
    <property type="entry name" value="Nucleotide-binding domain of ferredoxin-NADP reductase (FNR) module"/>
    <property type="match status" value="1"/>
</dbReference>
<dbReference type="Pfam" id="PF00970">
    <property type="entry name" value="FAD_binding_6"/>
    <property type="match status" value="1"/>
</dbReference>